<keyword evidence="4" id="KW-0614">Plasmid</keyword>
<accession>A0ABT0FTM1</accession>
<dbReference type="GO" id="GO:0004156">
    <property type="term" value="F:dihydropteroate synthase activity"/>
    <property type="evidence" value="ECO:0007669"/>
    <property type="project" value="UniProtKB-EC"/>
</dbReference>
<dbReference type="InterPro" id="IPR006390">
    <property type="entry name" value="DHP_synth_dom"/>
</dbReference>
<evidence type="ECO:0000313" key="4">
    <source>
        <dbReference type="EMBL" id="MCK2222024.1"/>
    </source>
</evidence>
<dbReference type="InterPro" id="IPR000489">
    <property type="entry name" value="Pterin-binding_dom"/>
</dbReference>
<dbReference type="EC" id="2.5.1.15" evidence="3"/>
<dbReference type="PANTHER" id="PTHR20941:SF8">
    <property type="entry name" value="INACTIVE DIHYDROPTEROATE SYNTHASE 2"/>
    <property type="match status" value="1"/>
</dbReference>
<evidence type="ECO:0000259" key="2">
    <source>
        <dbReference type="PROSITE" id="PS50972"/>
    </source>
</evidence>
<dbReference type="EMBL" id="JAKRKC020000001">
    <property type="protein sequence ID" value="MCK2215248.1"/>
    <property type="molecule type" value="Genomic_DNA"/>
</dbReference>
<keyword evidence="3" id="KW-0808">Transferase</keyword>
<dbReference type="NCBIfam" id="TIGR01496">
    <property type="entry name" value="DHPS"/>
    <property type="match status" value="1"/>
</dbReference>
<proteinExistence type="inferred from homology"/>
<feature type="domain" description="Pterin-binding" evidence="2">
    <location>
        <begin position="30"/>
        <end position="284"/>
    </location>
</feature>
<keyword evidence="5" id="KW-1185">Reference proteome</keyword>
<dbReference type="InterPro" id="IPR011005">
    <property type="entry name" value="Dihydropteroate_synth-like_sf"/>
</dbReference>
<sequence>MSINIPAFYPELVEPVRFIGGKEFDFSRRVVVMAILNRTPNSNLDPHKSMEVESLARRAEEVVAEGADWIDVGGRAFIGVRTQLPAQVEIDRVVPVIEAIREKTDAVISIDTHLPEVALAAHQAGAQIVNDTYALQSPGMTEVVAETGMGVIVAHSLAGPGIHLERPTYSDVTADVARFLQSRVEHALQHGIQPNRIFIDPGHDLHKNTFDSLELTRDFKDIARLGYPAMAAVSNKHLIWESLGVERGTQAVTHGTVAANSMCVYMGARLVRVHDVRRNVTAMRQMESLLGLGERGAAGVARPAEWP</sequence>
<protein>
    <submittedName>
        <fullName evidence="3">Dihydropteroate synthase</fullName>
        <ecNumber evidence="3">2.5.1.15</ecNumber>
    </submittedName>
</protein>
<dbReference type="PANTHER" id="PTHR20941">
    <property type="entry name" value="FOLATE SYNTHESIS PROTEINS"/>
    <property type="match status" value="1"/>
</dbReference>
<evidence type="ECO:0000256" key="1">
    <source>
        <dbReference type="ARBA" id="ARBA00009503"/>
    </source>
</evidence>
<evidence type="ECO:0000313" key="3">
    <source>
        <dbReference type="EMBL" id="MCK2215248.1"/>
    </source>
</evidence>
<gene>
    <name evidence="3" type="primary">folP</name>
    <name evidence="3" type="ORF">MF672_015840</name>
    <name evidence="4" type="ORF">MF672_050695</name>
</gene>
<organism evidence="3 5">
    <name type="scientific">Actinomadura luzonensis</name>
    <dbReference type="NCBI Taxonomy" id="2805427"/>
    <lineage>
        <taxon>Bacteria</taxon>
        <taxon>Bacillati</taxon>
        <taxon>Actinomycetota</taxon>
        <taxon>Actinomycetes</taxon>
        <taxon>Streptosporangiales</taxon>
        <taxon>Thermomonosporaceae</taxon>
        <taxon>Actinomadura</taxon>
    </lineage>
</organism>
<comment type="caution">
    <text evidence="3">The sequence shown here is derived from an EMBL/GenBank/DDBJ whole genome shotgun (WGS) entry which is preliminary data.</text>
</comment>
<dbReference type="Gene3D" id="3.20.20.20">
    <property type="entry name" value="Dihydropteroate synthase-like"/>
    <property type="match status" value="1"/>
</dbReference>
<dbReference type="Pfam" id="PF00809">
    <property type="entry name" value="Pterin_bind"/>
    <property type="match status" value="1"/>
</dbReference>
<dbReference type="Proteomes" id="UP001317259">
    <property type="component" value="Unassembled WGS sequence"/>
</dbReference>
<dbReference type="SUPFAM" id="SSF51717">
    <property type="entry name" value="Dihydropteroate synthetase-like"/>
    <property type="match status" value="1"/>
</dbReference>
<dbReference type="PROSITE" id="PS50972">
    <property type="entry name" value="PTERIN_BINDING"/>
    <property type="match status" value="1"/>
</dbReference>
<evidence type="ECO:0000313" key="5">
    <source>
        <dbReference type="Proteomes" id="UP001317259"/>
    </source>
</evidence>
<comment type="similarity">
    <text evidence="1">Belongs to the DHPS family.</text>
</comment>
<reference evidence="3 5" key="1">
    <citation type="submission" date="2022-04" db="EMBL/GenBank/DDBJ databases">
        <title>Genome draft of Actinomadura sp. ATCC 31491.</title>
        <authorList>
            <person name="Shi X."/>
            <person name="Du Y."/>
        </authorList>
    </citation>
    <scope>NUCLEOTIDE SEQUENCE [LARGE SCALE GENOMIC DNA]</scope>
    <source>
        <strain evidence="3 5">ATCC 31491</strain>
        <plasmid evidence="4">unnamed1</plasmid>
    </source>
</reference>
<name>A0ABT0FTM1_9ACTN</name>
<geneLocation type="plasmid" evidence="4">
    <name>unnamed1</name>
</geneLocation>
<dbReference type="EMBL" id="JAKRKC020000004">
    <property type="protein sequence ID" value="MCK2222024.1"/>
    <property type="molecule type" value="Genomic_DNA"/>
</dbReference>
<dbReference type="InterPro" id="IPR045031">
    <property type="entry name" value="DHP_synth-like"/>
</dbReference>
<dbReference type="RefSeq" id="WP_242383576.1">
    <property type="nucleotide sequence ID" value="NZ_JAKRKC020000001.1"/>
</dbReference>